<dbReference type="PATRIC" id="fig|1261.5.peg.20"/>
<name>A0A135YZP6_9FIRM</name>
<dbReference type="SUPFAM" id="SSF53187">
    <property type="entry name" value="Zn-dependent exopeptidases"/>
    <property type="match status" value="1"/>
</dbReference>
<dbReference type="GO" id="GO:0008745">
    <property type="term" value="F:N-acetylmuramoyl-L-alanine amidase activity"/>
    <property type="evidence" value="ECO:0007669"/>
    <property type="project" value="InterPro"/>
</dbReference>
<dbReference type="GO" id="GO:0030288">
    <property type="term" value="C:outer membrane-bounded periplasmic space"/>
    <property type="evidence" value="ECO:0007669"/>
    <property type="project" value="TreeGrafter"/>
</dbReference>
<feature type="compositionally biased region" description="Basic and acidic residues" evidence="2">
    <location>
        <begin position="188"/>
        <end position="231"/>
    </location>
</feature>
<dbReference type="EMBL" id="LSQZ01000001">
    <property type="protein sequence ID" value="KXI14831.1"/>
    <property type="molecule type" value="Genomic_DNA"/>
</dbReference>
<feature type="region of interest" description="Disordered" evidence="2">
    <location>
        <begin position="174"/>
        <end position="231"/>
    </location>
</feature>
<dbReference type="InterPro" id="IPR002508">
    <property type="entry name" value="MurNAc-LAA_cat"/>
</dbReference>
<feature type="compositionally biased region" description="Low complexity" evidence="2">
    <location>
        <begin position="178"/>
        <end position="187"/>
    </location>
</feature>
<dbReference type="CDD" id="cd02696">
    <property type="entry name" value="MurNAc-LAA"/>
    <property type="match status" value="1"/>
</dbReference>
<protein>
    <submittedName>
        <fullName evidence="4">N-acetylmuramoyl-L-alanine amidase</fullName>
    </submittedName>
</protein>
<dbReference type="eggNOG" id="COG0860">
    <property type="taxonomic scope" value="Bacteria"/>
</dbReference>
<evidence type="ECO:0000313" key="5">
    <source>
        <dbReference type="Proteomes" id="UP000070326"/>
    </source>
</evidence>
<sequence>MAKRKRINKKKLIFVILVLVFVLYLVFRIISGIGNFIEKKRNPEPIPRVKTAEEIQEEENRKINIIIDPAKGGKEKGLVGFRGSQYEKDLNLDIAKLVEANLSKHSDVNVKLTRSYDNSMTTAERVKFAKKNKGDILVSIRINAQAGSNEASGMDVYYSNPNSASIAQKSIIDEENQKNNSQSNNGKVADKSSDKINDKNSDDKYGQKSTDKDKDIGDNKGQDDKTGDTKNNVRQELSKSMAEQIQSTSLSFVQFKDRGIREATYDILGYAEMPSVIVHTGFITNKEDVEILETPSTREELANGISEGILRFIDQNRKNIIKDRINFR</sequence>
<dbReference type="PANTHER" id="PTHR30404">
    <property type="entry name" value="N-ACETYLMURAMOYL-L-ALANINE AMIDASE"/>
    <property type="match status" value="1"/>
</dbReference>
<dbReference type="PANTHER" id="PTHR30404:SF0">
    <property type="entry name" value="N-ACETYLMURAMOYL-L-ALANINE AMIDASE AMIC"/>
    <property type="match status" value="1"/>
</dbReference>
<keyword evidence="1" id="KW-0378">Hydrolase</keyword>
<dbReference type="SMART" id="SM00646">
    <property type="entry name" value="Ami_3"/>
    <property type="match status" value="1"/>
</dbReference>
<evidence type="ECO:0000313" key="4">
    <source>
        <dbReference type="EMBL" id="KXI14831.1"/>
    </source>
</evidence>
<dbReference type="STRING" id="1261.HMPREF3195_00020"/>
<dbReference type="AlphaFoldDB" id="A0A135YZP6"/>
<dbReference type="GO" id="GO:0009253">
    <property type="term" value="P:peptidoglycan catabolic process"/>
    <property type="evidence" value="ECO:0007669"/>
    <property type="project" value="InterPro"/>
</dbReference>
<accession>A0A135YZP6</accession>
<feature type="domain" description="MurNAc-LAA" evidence="3">
    <location>
        <begin position="126"/>
        <end position="310"/>
    </location>
</feature>
<proteinExistence type="predicted"/>
<dbReference type="Pfam" id="PF01520">
    <property type="entry name" value="Amidase_3"/>
    <property type="match status" value="1"/>
</dbReference>
<evidence type="ECO:0000256" key="2">
    <source>
        <dbReference type="SAM" id="MobiDB-lite"/>
    </source>
</evidence>
<gene>
    <name evidence="4" type="ORF">HMPREF3195_00020</name>
</gene>
<evidence type="ECO:0000259" key="3">
    <source>
        <dbReference type="SMART" id="SM00646"/>
    </source>
</evidence>
<dbReference type="Proteomes" id="UP000070326">
    <property type="component" value="Unassembled WGS sequence"/>
</dbReference>
<organism evidence="4 5">
    <name type="scientific">Peptostreptococcus anaerobius</name>
    <dbReference type="NCBI Taxonomy" id="1261"/>
    <lineage>
        <taxon>Bacteria</taxon>
        <taxon>Bacillati</taxon>
        <taxon>Bacillota</taxon>
        <taxon>Clostridia</taxon>
        <taxon>Peptostreptococcales</taxon>
        <taxon>Peptostreptococcaceae</taxon>
        <taxon>Peptostreptococcus</taxon>
    </lineage>
</organism>
<comment type="caution">
    <text evidence="4">The sequence shown here is derived from an EMBL/GenBank/DDBJ whole genome shotgun (WGS) entry which is preliminary data.</text>
</comment>
<reference evidence="4 5" key="1">
    <citation type="submission" date="2016-02" db="EMBL/GenBank/DDBJ databases">
        <authorList>
            <person name="Wen L."/>
            <person name="He K."/>
            <person name="Yang H."/>
        </authorList>
    </citation>
    <scope>NUCLEOTIDE SEQUENCE [LARGE SCALE GENOMIC DNA]</scope>
    <source>
        <strain evidence="4 5">MJR8628A</strain>
    </source>
</reference>
<dbReference type="Gene3D" id="3.40.630.40">
    <property type="entry name" value="Zn-dependent exopeptidases"/>
    <property type="match status" value="1"/>
</dbReference>
<dbReference type="InterPro" id="IPR050695">
    <property type="entry name" value="N-acetylmuramoyl_amidase_3"/>
</dbReference>
<evidence type="ECO:0000256" key="1">
    <source>
        <dbReference type="ARBA" id="ARBA00022801"/>
    </source>
</evidence>
<dbReference type="RefSeq" id="WP_021935189.1">
    <property type="nucleotide sequence ID" value="NZ_CAXUJS010000015.1"/>
</dbReference>